<dbReference type="InterPro" id="IPR004838">
    <property type="entry name" value="NHTrfase_class1_PyrdxlP-BS"/>
</dbReference>
<dbReference type="GO" id="GO:0008483">
    <property type="term" value="F:transaminase activity"/>
    <property type="evidence" value="ECO:0007669"/>
    <property type="project" value="UniProtKB-KW"/>
</dbReference>
<protein>
    <recommendedName>
        <fullName evidence="6">Aminotransferase class I/classII large domain-containing protein</fullName>
    </recommendedName>
</protein>
<comment type="cofactor">
    <cofactor evidence="1">
        <name>pyridoxal 5'-phosphate</name>
        <dbReference type="ChEBI" id="CHEBI:597326"/>
    </cofactor>
</comment>
<name>A0A0F9HJT0_9ZZZZ</name>
<dbReference type="AlphaFoldDB" id="A0A0F9HJT0"/>
<accession>A0A0F9HJT0</accession>
<evidence type="ECO:0000313" key="7">
    <source>
        <dbReference type="EMBL" id="KKL81955.1"/>
    </source>
</evidence>
<dbReference type="FunFam" id="3.40.640.10:FF:000033">
    <property type="entry name" value="Aspartate aminotransferase"/>
    <property type="match status" value="1"/>
</dbReference>
<keyword evidence="5" id="KW-0663">Pyridoxal phosphate</keyword>
<dbReference type="InterPro" id="IPR050596">
    <property type="entry name" value="AspAT/PAT-like"/>
</dbReference>
<organism evidence="7">
    <name type="scientific">marine sediment metagenome</name>
    <dbReference type="NCBI Taxonomy" id="412755"/>
    <lineage>
        <taxon>unclassified sequences</taxon>
        <taxon>metagenomes</taxon>
        <taxon>ecological metagenomes</taxon>
    </lineage>
</organism>
<keyword evidence="3" id="KW-0032">Aminotransferase</keyword>
<dbReference type="GO" id="GO:0006520">
    <property type="term" value="P:amino acid metabolic process"/>
    <property type="evidence" value="ECO:0007669"/>
    <property type="project" value="InterPro"/>
</dbReference>
<dbReference type="InterPro" id="IPR015422">
    <property type="entry name" value="PyrdxlP-dep_Trfase_small"/>
</dbReference>
<evidence type="ECO:0000259" key="6">
    <source>
        <dbReference type="Pfam" id="PF00155"/>
    </source>
</evidence>
<dbReference type="Pfam" id="PF00155">
    <property type="entry name" value="Aminotran_1_2"/>
    <property type="match status" value="1"/>
</dbReference>
<keyword evidence="4" id="KW-0808">Transferase</keyword>
<sequence>MSDPTRIAARMNSLDASGIRKVFDLAARMTDPINFSIGQPDFDVPEPIKAEAVAAIGRGFNRYTVTQGTAELRQAVAKTCAAEFGWDEDMPLLITSGVSGALTLAFLTLVDPGDEVILLDPYFVMYEHMTHLAGATPVYVDTYPDFTPDADRIASAVTERTRMLVVNSPGNPSGRVYSADELKAVAEVAARHDLLVISDEIYDLFCYDQPFASIASVHENTVLMRGFSKSYAMTGWRLGWCTGPRAIIDKMTTLQQYSFVCAPSIAQAAGVVALGCDVSDKRDVYRRKRDMVYDALAEPFGLIKPGGAFYAFVPAPEGTTGTEFVERAIAENVLIIPGNVFSRRDTHFRISYATSDEKLAEGLDILVSLAR</sequence>
<dbReference type="PROSITE" id="PS00105">
    <property type="entry name" value="AA_TRANSFER_CLASS_1"/>
    <property type="match status" value="1"/>
</dbReference>
<dbReference type="CDD" id="cd00609">
    <property type="entry name" value="AAT_like"/>
    <property type="match status" value="1"/>
</dbReference>
<dbReference type="Gene3D" id="3.40.640.10">
    <property type="entry name" value="Type I PLP-dependent aspartate aminotransferase-like (Major domain)"/>
    <property type="match status" value="1"/>
</dbReference>
<evidence type="ECO:0000256" key="1">
    <source>
        <dbReference type="ARBA" id="ARBA00001933"/>
    </source>
</evidence>
<dbReference type="PANTHER" id="PTHR46383">
    <property type="entry name" value="ASPARTATE AMINOTRANSFERASE"/>
    <property type="match status" value="1"/>
</dbReference>
<dbReference type="Gene3D" id="3.90.1150.10">
    <property type="entry name" value="Aspartate Aminotransferase, domain 1"/>
    <property type="match status" value="1"/>
</dbReference>
<dbReference type="EMBL" id="LAZR01022413">
    <property type="protein sequence ID" value="KKL81955.1"/>
    <property type="molecule type" value="Genomic_DNA"/>
</dbReference>
<dbReference type="GO" id="GO:0030170">
    <property type="term" value="F:pyridoxal phosphate binding"/>
    <property type="evidence" value="ECO:0007669"/>
    <property type="project" value="InterPro"/>
</dbReference>
<reference evidence="7" key="1">
    <citation type="journal article" date="2015" name="Nature">
        <title>Complex archaea that bridge the gap between prokaryotes and eukaryotes.</title>
        <authorList>
            <person name="Spang A."/>
            <person name="Saw J.H."/>
            <person name="Jorgensen S.L."/>
            <person name="Zaremba-Niedzwiedzka K."/>
            <person name="Martijn J."/>
            <person name="Lind A.E."/>
            <person name="van Eijk R."/>
            <person name="Schleper C."/>
            <person name="Guy L."/>
            <person name="Ettema T.J."/>
        </authorList>
    </citation>
    <scope>NUCLEOTIDE SEQUENCE</scope>
</reference>
<dbReference type="InterPro" id="IPR015424">
    <property type="entry name" value="PyrdxlP-dep_Trfase"/>
</dbReference>
<evidence type="ECO:0000256" key="3">
    <source>
        <dbReference type="ARBA" id="ARBA00022576"/>
    </source>
</evidence>
<comment type="similarity">
    <text evidence="2">Belongs to the class-I pyridoxal-phosphate-dependent aminotransferase family.</text>
</comment>
<evidence type="ECO:0000256" key="4">
    <source>
        <dbReference type="ARBA" id="ARBA00022679"/>
    </source>
</evidence>
<evidence type="ECO:0000256" key="5">
    <source>
        <dbReference type="ARBA" id="ARBA00022898"/>
    </source>
</evidence>
<gene>
    <name evidence="7" type="ORF">LCGC14_1989600</name>
</gene>
<dbReference type="PANTHER" id="PTHR46383:SF1">
    <property type="entry name" value="ASPARTATE AMINOTRANSFERASE"/>
    <property type="match status" value="1"/>
</dbReference>
<feature type="domain" description="Aminotransferase class I/classII large" evidence="6">
    <location>
        <begin position="31"/>
        <end position="364"/>
    </location>
</feature>
<proteinExistence type="inferred from homology"/>
<comment type="caution">
    <text evidence="7">The sequence shown here is derived from an EMBL/GenBank/DDBJ whole genome shotgun (WGS) entry which is preliminary data.</text>
</comment>
<dbReference type="InterPro" id="IPR004839">
    <property type="entry name" value="Aminotransferase_I/II_large"/>
</dbReference>
<evidence type="ECO:0000256" key="2">
    <source>
        <dbReference type="ARBA" id="ARBA00007441"/>
    </source>
</evidence>
<dbReference type="InterPro" id="IPR015421">
    <property type="entry name" value="PyrdxlP-dep_Trfase_major"/>
</dbReference>
<dbReference type="SUPFAM" id="SSF53383">
    <property type="entry name" value="PLP-dependent transferases"/>
    <property type="match status" value="1"/>
</dbReference>